<evidence type="ECO:0000256" key="8">
    <source>
        <dbReference type="ARBA" id="ARBA00032024"/>
    </source>
</evidence>
<evidence type="ECO:0000259" key="11">
    <source>
        <dbReference type="Pfam" id="PF02558"/>
    </source>
</evidence>
<dbReference type="InterPro" id="IPR036291">
    <property type="entry name" value="NAD(P)-bd_dom_sf"/>
</dbReference>
<dbReference type="InterPro" id="IPR003710">
    <property type="entry name" value="ApbA"/>
</dbReference>
<keyword evidence="14" id="KW-1185">Reference proteome</keyword>
<dbReference type="PANTHER" id="PTHR21708:SF26">
    <property type="entry name" value="2-DEHYDROPANTOATE 2-REDUCTASE"/>
    <property type="match status" value="1"/>
</dbReference>
<comment type="similarity">
    <text evidence="2 10">Belongs to the ketopantoate reductase family.</text>
</comment>
<evidence type="ECO:0000256" key="10">
    <source>
        <dbReference type="RuleBase" id="RU362068"/>
    </source>
</evidence>
<evidence type="ECO:0000256" key="9">
    <source>
        <dbReference type="ARBA" id="ARBA00048793"/>
    </source>
</evidence>
<evidence type="ECO:0000256" key="2">
    <source>
        <dbReference type="ARBA" id="ARBA00007870"/>
    </source>
</evidence>
<protein>
    <recommendedName>
        <fullName evidence="4 10">2-dehydropantoate 2-reductase</fullName>
        <ecNumber evidence="3 10">1.1.1.169</ecNumber>
    </recommendedName>
    <alternativeName>
        <fullName evidence="8 10">Ketopantoate reductase</fullName>
    </alternativeName>
</protein>
<accession>A0ABW2A0B5</accession>
<feature type="domain" description="Ketopantoate reductase C-terminal" evidence="12">
    <location>
        <begin position="177"/>
        <end position="296"/>
    </location>
</feature>
<keyword evidence="7 10" id="KW-0560">Oxidoreductase</keyword>
<dbReference type="Pfam" id="PF02558">
    <property type="entry name" value="ApbA"/>
    <property type="match status" value="1"/>
</dbReference>
<dbReference type="InterPro" id="IPR051402">
    <property type="entry name" value="KPR-Related"/>
</dbReference>
<dbReference type="RefSeq" id="WP_379909298.1">
    <property type="nucleotide sequence ID" value="NZ_JBHSWE010000001.1"/>
</dbReference>
<dbReference type="InterPro" id="IPR013328">
    <property type="entry name" value="6PGD_dom2"/>
</dbReference>
<comment type="catalytic activity">
    <reaction evidence="9 10">
        <text>(R)-pantoate + NADP(+) = 2-dehydropantoate + NADPH + H(+)</text>
        <dbReference type="Rhea" id="RHEA:16233"/>
        <dbReference type="ChEBI" id="CHEBI:11561"/>
        <dbReference type="ChEBI" id="CHEBI:15378"/>
        <dbReference type="ChEBI" id="CHEBI:15980"/>
        <dbReference type="ChEBI" id="CHEBI:57783"/>
        <dbReference type="ChEBI" id="CHEBI:58349"/>
        <dbReference type="EC" id="1.1.1.169"/>
    </reaction>
</comment>
<evidence type="ECO:0000256" key="4">
    <source>
        <dbReference type="ARBA" id="ARBA00019465"/>
    </source>
</evidence>
<sequence length="304" mass="32370">MKILIVGAGAIGGLFGTFLHRHGVDLQFLLRPARKALIDAEGLGVELPSEHLHIQPHTLTTEQLGPDYDLVILSNKAYALDAVIADVAPAVGEHTLILPLLNGLRHLEVLDEAFGQSRVLGGIAMTVATLSTATQVQVSNAYSSLTLGARLPEQCARVEAIGQLLGDAGIDCRLSDDILGAMWDKFCRMAALGAANCLLQGTVGEYMQSRNGGEIALQLFRECTETASAAGHPLDTQAIKGFERALTNPKSAFNSSMYRDMQAGLPIEGEHLVGDMLRRAEAAGIACPMLTVANAVLETYSARR</sequence>
<proteinExistence type="inferred from homology"/>
<feature type="domain" description="Ketopantoate reductase N-terminal" evidence="11">
    <location>
        <begin position="3"/>
        <end position="149"/>
    </location>
</feature>
<dbReference type="InterPro" id="IPR013752">
    <property type="entry name" value="KPA_reductase"/>
</dbReference>
<reference evidence="14" key="1">
    <citation type="journal article" date="2019" name="Int. J. Syst. Evol. Microbiol.">
        <title>The Global Catalogue of Microorganisms (GCM) 10K type strain sequencing project: providing services to taxonomists for standard genome sequencing and annotation.</title>
        <authorList>
            <consortium name="The Broad Institute Genomics Platform"/>
            <consortium name="The Broad Institute Genome Sequencing Center for Infectious Disease"/>
            <person name="Wu L."/>
            <person name="Ma J."/>
        </authorList>
    </citation>
    <scope>NUCLEOTIDE SEQUENCE [LARGE SCALE GENOMIC DNA]</scope>
    <source>
        <strain evidence="14">NBRC 111756</strain>
    </source>
</reference>
<organism evidence="13 14">
    <name type="scientific">Marinobacterium aestuariivivens</name>
    <dbReference type="NCBI Taxonomy" id="1698799"/>
    <lineage>
        <taxon>Bacteria</taxon>
        <taxon>Pseudomonadati</taxon>
        <taxon>Pseudomonadota</taxon>
        <taxon>Gammaproteobacteria</taxon>
        <taxon>Oceanospirillales</taxon>
        <taxon>Oceanospirillaceae</taxon>
        <taxon>Marinobacterium</taxon>
    </lineage>
</organism>
<dbReference type="PRINTS" id="PR00420">
    <property type="entry name" value="RNGMNOXGNASE"/>
</dbReference>
<dbReference type="Gene3D" id="1.10.1040.10">
    <property type="entry name" value="N-(1-d-carboxylethyl)-l-norvaline Dehydrogenase, domain 2"/>
    <property type="match status" value="1"/>
</dbReference>
<evidence type="ECO:0000256" key="1">
    <source>
        <dbReference type="ARBA" id="ARBA00004994"/>
    </source>
</evidence>
<dbReference type="InterPro" id="IPR008927">
    <property type="entry name" value="6-PGluconate_DH-like_C_sf"/>
</dbReference>
<evidence type="ECO:0000256" key="5">
    <source>
        <dbReference type="ARBA" id="ARBA00022655"/>
    </source>
</evidence>
<evidence type="ECO:0000259" key="12">
    <source>
        <dbReference type="Pfam" id="PF08546"/>
    </source>
</evidence>
<dbReference type="SUPFAM" id="SSF51735">
    <property type="entry name" value="NAD(P)-binding Rossmann-fold domains"/>
    <property type="match status" value="1"/>
</dbReference>
<dbReference type="NCBIfam" id="TIGR00745">
    <property type="entry name" value="apbA_panE"/>
    <property type="match status" value="1"/>
</dbReference>
<dbReference type="EMBL" id="JBHSWE010000001">
    <property type="protein sequence ID" value="MFC6670794.1"/>
    <property type="molecule type" value="Genomic_DNA"/>
</dbReference>
<dbReference type="Gene3D" id="3.40.50.720">
    <property type="entry name" value="NAD(P)-binding Rossmann-like Domain"/>
    <property type="match status" value="1"/>
</dbReference>
<dbReference type="Pfam" id="PF08546">
    <property type="entry name" value="ApbA_C"/>
    <property type="match status" value="1"/>
</dbReference>
<dbReference type="EC" id="1.1.1.169" evidence="3 10"/>
<evidence type="ECO:0000313" key="13">
    <source>
        <dbReference type="EMBL" id="MFC6670794.1"/>
    </source>
</evidence>
<keyword evidence="5 10" id="KW-0566">Pantothenate biosynthesis</keyword>
<name>A0ABW2A0B5_9GAMM</name>
<comment type="caution">
    <text evidence="13">The sequence shown here is derived from an EMBL/GenBank/DDBJ whole genome shotgun (WGS) entry which is preliminary data.</text>
</comment>
<dbReference type="InterPro" id="IPR013332">
    <property type="entry name" value="KPR_N"/>
</dbReference>
<comment type="pathway">
    <text evidence="1 10">Cofactor biosynthesis; (R)-pantothenate biosynthesis; (R)-pantoate from 3-methyl-2-oxobutanoate: step 2/2.</text>
</comment>
<dbReference type="PANTHER" id="PTHR21708">
    <property type="entry name" value="PROBABLE 2-DEHYDROPANTOATE 2-REDUCTASE"/>
    <property type="match status" value="1"/>
</dbReference>
<dbReference type="Proteomes" id="UP001596422">
    <property type="component" value="Unassembled WGS sequence"/>
</dbReference>
<dbReference type="SUPFAM" id="SSF48179">
    <property type="entry name" value="6-phosphogluconate dehydrogenase C-terminal domain-like"/>
    <property type="match status" value="1"/>
</dbReference>
<keyword evidence="6 10" id="KW-0521">NADP</keyword>
<gene>
    <name evidence="13" type="ORF">ACFQDL_12475</name>
</gene>
<evidence type="ECO:0000256" key="6">
    <source>
        <dbReference type="ARBA" id="ARBA00022857"/>
    </source>
</evidence>
<comment type="function">
    <text evidence="10">Catalyzes the NADPH-dependent reduction of ketopantoate into pantoic acid.</text>
</comment>
<evidence type="ECO:0000256" key="7">
    <source>
        <dbReference type="ARBA" id="ARBA00023002"/>
    </source>
</evidence>
<evidence type="ECO:0000313" key="14">
    <source>
        <dbReference type="Proteomes" id="UP001596422"/>
    </source>
</evidence>
<evidence type="ECO:0000256" key="3">
    <source>
        <dbReference type="ARBA" id="ARBA00013014"/>
    </source>
</evidence>